<dbReference type="PANTHER" id="PTHR46111:SF2">
    <property type="entry name" value="SAM-DEPENDENT METHYLTRANSFERASE"/>
    <property type="match status" value="1"/>
</dbReference>
<dbReference type="RefSeq" id="WP_212188567.1">
    <property type="nucleotide sequence ID" value="NZ_JAGTAR010000003.1"/>
</dbReference>
<accession>A0A941F1Z9</accession>
<comment type="caution">
    <text evidence="1">The sequence shown here is derived from an EMBL/GenBank/DDBJ whole genome shotgun (WGS) entry which is preliminary data.</text>
</comment>
<proteinExistence type="predicted"/>
<dbReference type="PIRSF" id="PIRSF005917">
    <property type="entry name" value="MTase_YraL"/>
    <property type="match status" value="1"/>
</dbReference>
<reference evidence="1" key="2">
    <citation type="submission" date="2021-04" db="EMBL/GenBank/DDBJ databases">
        <authorList>
            <person name="Zhang T."/>
            <person name="Zhang Y."/>
            <person name="Lu D."/>
            <person name="Zuo D."/>
            <person name="Du Z."/>
        </authorList>
    </citation>
    <scope>NUCLEOTIDE SEQUENCE</scope>
    <source>
        <strain evidence="1">JR1</strain>
    </source>
</reference>
<dbReference type="SUPFAM" id="SSF53790">
    <property type="entry name" value="Tetrapyrrole methylase"/>
    <property type="match status" value="1"/>
</dbReference>
<dbReference type="InterPro" id="IPR014777">
    <property type="entry name" value="4pyrrole_Mease_sub1"/>
</dbReference>
<dbReference type="CDD" id="cd11649">
    <property type="entry name" value="RsmI_like"/>
    <property type="match status" value="1"/>
</dbReference>
<keyword evidence="1" id="KW-0489">Methyltransferase</keyword>
<dbReference type="Proteomes" id="UP000679220">
    <property type="component" value="Unassembled WGS sequence"/>
</dbReference>
<dbReference type="EMBL" id="JAGTAR010000003">
    <property type="protein sequence ID" value="MBR8534668.1"/>
    <property type="molecule type" value="Genomic_DNA"/>
</dbReference>
<dbReference type="AlphaFoldDB" id="A0A941F1Z9"/>
<organism evidence="1 2">
    <name type="scientific">Carboxylicivirga sediminis</name>
    <dbReference type="NCBI Taxonomy" id="2006564"/>
    <lineage>
        <taxon>Bacteria</taxon>
        <taxon>Pseudomonadati</taxon>
        <taxon>Bacteroidota</taxon>
        <taxon>Bacteroidia</taxon>
        <taxon>Marinilabiliales</taxon>
        <taxon>Marinilabiliaceae</taxon>
        <taxon>Carboxylicivirga</taxon>
    </lineage>
</organism>
<dbReference type="InterPro" id="IPR035996">
    <property type="entry name" value="4pyrrol_Methylase_sf"/>
</dbReference>
<keyword evidence="2" id="KW-1185">Reference proteome</keyword>
<dbReference type="Gene3D" id="3.40.1010.10">
    <property type="entry name" value="Cobalt-precorrin-4 Transmethylase, Domain 1"/>
    <property type="match status" value="1"/>
</dbReference>
<dbReference type="PANTHER" id="PTHR46111">
    <property type="entry name" value="RIBOSOMAL RNA SMALL SUBUNIT METHYLTRANSFERASE I"/>
    <property type="match status" value="1"/>
</dbReference>
<name>A0A941F1Z9_9BACT</name>
<evidence type="ECO:0000313" key="1">
    <source>
        <dbReference type="EMBL" id="MBR8534668.1"/>
    </source>
</evidence>
<sequence>MKGQLYLIPNTLGESPIERNLPQETIDIIRSIKYYVVENIRTARRFLKKVDKSIEIDELTFYVLDKHTNPNDIPGFLKPINDGRHLGLLSEAGCPIVADPGADVVSLAHTQKIRIIPLVGPSSILLSVMASGLNGQSFAFNGYLPLKKGEVGKHIKHLEERSIREKQTQLFIEAPYRNMKLLQELINACRPQTRLCIACDITLETEYIQTKTIAQWKGKIPDINKRPAIFLILG</sequence>
<evidence type="ECO:0000313" key="2">
    <source>
        <dbReference type="Proteomes" id="UP000679220"/>
    </source>
</evidence>
<dbReference type="GO" id="GO:0008168">
    <property type="term" value="F:methyltransferase activity"/>
    <property type="evidence" value="ECO:0007669"/>
    <property type="project" value="UniProtKB-KW"/>
</dbReference>
<dbReference type="InterPro" id="IPR014776">
    <property type="entry name" value="4pyrrole_Mease_sub2"/>
</dbReference>
<gene>
    <name evidence="1" type="ORF">KDU71_03780</name>
</gene>
<keyword evidence="1" id="KW-0808">Transferase</keyword>
<dbReference type="InterPro" id="IPR008189">
    <property type="entry name" value="rRNA_ssu_MeTfrase_I"/>
</dbReference>
<protein>
    <submittedName>
        <fullName evidence="1">SAM-dependent methyltransferase</fullName>
    </submittedName>
</protein>
<dbReference type="Gene3D" id="3.30.950.10">
    <property type="entry name" value="Methyltransferase, Cobalt-precorrin-4 Transmethylase, Domain 2"/>
    <property type="match status" value="1"/>
</dbReference>
<reference evidence="1" key="1">
    <citation type="journal article" date="2018" name="Int. J. Syst. Evol. Microbiol.">
        <title>Carboxylicivirga sediminis sp. nov., isolated from coastal sediment.</title>
        <authorList>
            <person name="Wang F.Q."/>
            <person name="Ren L.H."/>
            <person name="Zou R.J."/>
            <person name="Sun Y.Z."/>
            <person name="Liu X.J."/>
            <person name="Jiang F."/>
            <person name="Liu L.J."/>
        </authorList>
    </citation>
    <scope>NUCLEOTIDE SEQUENCE</scope>
    <source>
        <strain evidence="1">JR1</strain>
    </source>
</reference>
<dbReference type="GO" id="GO:0032259">
    <property type="term" value="P:methylation"/>
    <property type="evidence" value="ECO:0007669"/>
    <property type="project" value="UniProtKB-KW"/>
</dbReference>